<evidence type="ECO:0000313" key="2">
    <source>
        <dbReference type="Proteomes" id="UP001226434"/>
    </source>
</evidence>
<organism evidence="1 2">
    <name type="scientific">Pinibacter soli</name>
    <dbReference type="NCBI Taxonomy" id="3044211"/>
    <lineage>
        <taxon>Bacteria</taxon>
        <taxon>Pseudomonadati</taxon>
        <taxon>Bacteroidota</taxon>
        <taxon>Chitinophagia</taxon>
        <taxon>Chitinophagales</taxon>
        <taxon>Chitinophagaceae</taxon>
        <taxon>Pinibacter</taxon>
    </lineage>
</organism>
<reference evidence="1 2" key="1">
    <citation type="submission" date="2023-05" db="EMBL/GenBank/DDBJ databases">
        <title>Genome sequence of Pinibacter sp. MAH-24.</title>
        <authorList>
            <person name="Huq M.A."/>
        </authorList>
    </citation>
    <scope>NUCLEOTIDE SEQUENCE [LARGE SCALE GENOMIC DNA]</scope>
    <source>
        <strain evidence="1 2">MAH-24</strain>
    </source>
</reference>
<accession>A0ABT6RB43</accession>
<gene>
    <name evidence="1" type="ORF">QJ048_08390</name>
</gene>
<dbReference type="EMBL" id="JASBRG010000005">
    <property type="protein sequence ID" value="MDI3319788.1"/>
    <property type="molecule type" value="Genomic_DNA"/>
</dbReference>
<keyword evidence="2" id="KW-1185">Reference proteome</keyword>
<dbReference type="RefSeq" id="WP_282333890.1">
    <property type="nucleotide sequence ID" value="NZ_JASBRG010000005.1"/>
</dbReference>
<name>A0ABT6RB43_9BACT</name>
<evidence type="ECO:0000313" key="1">
    <source>
        <dbReference type="EMBL" id="MDI3319788.1"/>
    </source>
</evidence>
<protein>
    <submittedName>
        <fullName evidence="1">Uncharacterized protein</fullName>
    </submittedName>
</protein>
<sequence>MMLIDSVDLVFRPLFSIRFIHSGFQTPKENFFADAIAIVPDDRTKKIFANYKMNYLFYTNTLTCFMQCSMFNPPTPEPKIPSIKIDGDIMLRFLLKSKDDFFGRTYVTAAGGKNVYQFTNKVNNTSGGNVFLSAPVETHVAAKDYNTGTVVQDGGNLYASLVSVKAADNIAISDGSHWKQLQAVEQVVNNADLQDATAVNAGDKCFGVIDMYNNGTSNNIYNLFDVSEKLFDPAPVFSIKFESKF</sequence>
<dbReference type="Proteomes" id="UP001226434">
    <property type="component" value="Unassembled WGS sequence"/>
</dbReference>
<comment type="caution">
    <text evidence="1">The sequence shown here is derived from an EMBL/GenBank/DDBJ whole genome shotgun (WGS) entry which is preliminary data.</text>
</comment>
<proteinExistence type="predicted"/>